<evidence type="ECO:0000313" key="1">
    <source>
        <dbReference type="EMBL" id="KAJ9661535.1"/>
    </source>
</evidence>
<protein>
    <submittedName>
        <fullName evidence="1">Uncharacterized protein</fullName>
    </submittedName>
</protein>
<keyword evidence="2" id="KW-1185">Reference proteome</keyword>
<gene>
    <name evidence="1" type="ORF">H2198_001915</name>
</gene>
<name>A0ACC3AGA3_9EURO</name>
<sequence>MSRPHPQSSRKSSAPWDRLRPVKQDPLESVGFVSKGDNMLLDIKTQESYYHKITARYMQFCTQYSKNLNEAFASLSVDGSTSASADPTRNPPVRPVQTQSLRPTTPAYSARQTSATRTSTQNMAGPNPADGLSIILTALRKLREGLLATSHTVASPVFSQRVHVFNIRLAILALHPPSYHPSLRYLLTVLHTKEHPLPASELREMMVYHILDTALREGDMNKAHALRVRAKASYGIVDRNLDTILKAVVWDDWPLFWQIRSKVDGYIRAIMHWHLDVIRKSTLKAIGRAYMKCDVLWIVQGATGGEMSWEELVEKEDVGWSRDGDTVHIRKPKAKT</sequence>
<dbReference type="Proteomes" id="UP001172386">
    <property type="component" value="Unassembled WGS sequence"/>
</dbReference>
<proteinExistence type="predicted"/>
<evidence type="ECO:0000313" key="2">
    <source>
        <dbReference type="Proteomes" id="UP001172386"/>
    </source>
</evidence>
<reference evidence="1" key="1">
    <citation type="submission" date="2022-10" db="EMBL/GenBank/DDBJ databases">
        <title>Culturing micro-colonial fungi from biological soil crusts in the Mojave desert and describing Neophaeococcomyces mojavensis, and introducing the new genera and species Taxawa tesnikishii.</title>
        <authorList>
            <person name="Kurbessoian T."/>
            <person name="Stajich J.E."/>
        </authorList>
    </citation>
    <scope>NUCLEOTIDE SEQUENCE</scope>
    <source>
        <strain evidence="1">JES_112</strain>
    </source>
</reference>
<dbReference type="EMBL" id="JAPDRQ010000022">
    <property type="protein sequence ID" value="KAJ9661535.1"/>
    <property type="molecule type" value="Genomic_DNA"/>
</dbReference>
<organism evidence="1 2">
    <name type="scientific">Neophaeococcomyces mojaviensis</name>
    <dbReference type="NCBI Taxonomy" id="3383035"/>
    <lineage>
        <taxon>Eukaryota</taxon>
        <taxon>Fungi</taxon>
        <taxon>Dikarya</taxon>
        <taxon>Ascomycota</taxon>
        <taxon>Pezizomycotina</taxon>
        <taxon>Eurotiomycetes</taxon>
        <taxon>Chaetothyriomycetidae</taxon>
        <taxon>Chaetothyriales</taxon>
        <taxon>Chaetothyriales incertae sedis</taxon>
        <taxon>Neophaeococcomyces</taxon>
    </lineage>
</organism>
<comment type="caution">
    <text evidence="1">The sequence shown here is derived from an EMBL/GenBank/DDBJ whole genome shotgun (WGS) entry which is preliminary data.</text>
</comment>
<accession>A0ACC3AGA3</accession>